<dbReference type="Gene3D" id="3.60.20.10">
    <property type="entry name" value="Glutamine Phosphoribosylpyrophosphate, subunit 1, domain 1"/>
    <property type="match status" value="1"/>
</dbReference>
<sequence>MRLILIFVISLFVLLFVNFSSEFIEPKISATFSIVAFDPVANEAGVAVQSKFPNVRPIVPWAKANVGAIATQSFANVGYGPVGLALLENGATAEQALQILLQNDPQREIRQVGIVDFKGNAASWTGRECFDWAGGIVGYGNEKKYGGKGQIIVGKYYAVQGNILVDQRTVEAMAKTFEETKGNLADRLVAALVAGGKAGGDKRGEQSAALLVVKKGAGYDSTMDNYIDISIYDHPKPLEELQRLYQLHKLYFFKSDPKNLVKIDDKICRELQQIMKDRGFYDGPVNGIFDEKTKKSLQNFMGWENYDVRIRDDDMIDLEVLQDIRKNYEVWKSQRKVGK</sequence>
<dbReference type="Gene3D" id="1.10.101.10">
    <property type="entry name" value="PGBD-like superfamily/PGBD"/>
    <property type="match status" value="1"/>
</dbReference>
<organism evidence="3 4">
    <name type="scientific">Candidatus Kryptonium thompsonii</name>
    <dbReference type="NCBI Taxonomy" id="1633631"/>
    <lineage>
        <taxon>Bacteria</taxon>
        <taxon>Pseudomonadati</taxon>
        <taxon>Candidatus Kryptoniota</taxon>
        <taxon>Candidatus Kryptonium</taxon>
    </lineage>
</organism>
<accession>A0A0P1LB93</accession>
<dbReference type="InterPro" id="IPR036366">
    <property type="entry name" value="PGBDSf"/>
</dbReference>
<evidence type="ECO:0000313" key="4">
    <source>
        <dbReference type="Proteomes" id="UP000182011"/>
    </source>
</evidence>
<dbReference type="SUPFAM" id="SSF47090">
    <property type="entry name" value="PGBD-like"/>
    <property type="match status" value="1"/>
</dbReference>
<proteinExistence type="predicted"/>
<dbReference type="EMBL" id="FAOP01000005">
    <property type="protein sequence ID" value="CUU05190.1"/>
    <property type="molecule type" value="Genomic_DNA"/>
</dbReference>
<evidence type="ECO:0000313" key="5">
    <source>
        <dbReference type="Proteomes" id="UP000182200"/>
    </source>
</evidence>
<accession>A0A0P1P8G4</accession>
<dbReference type="RefSeq" id="WP_082349198.1">
    <property type="nucleotide sequence ID" value="NZ_CZVI01000018.1"/>
</dbReference>
<evidence type="ECO:0000313" key="3">
    <source>
        <dbReference type="EMBL" id="CUU05190.1"/>
    </source>
</evidence>
<dbReference type="SUPFAM" id="SSF56235">
    <property type="entry name" value="N-terminal nucleophile aminohydrolases (Ntn hydrolases)"/>
    <property type="match status" value="1"/>
</dbReference>
<dbReference type="Proteomes" id="UP000182011">
    <property type="component" value="Unassembled WGS sequence"/>
</dbReference>
<dbReference type="OrthoDB" id="9790012at2"/>
<evidence type="ECO:0000259" key="1">
    <source>
        <dbReference type="Pfam" id="PF08823"/>
    </source>
</evidence>
<accession>A0A0P1LIX0</accession>
<dbReference type="InterPro" id="IPR036365">
    <property type="entry name" value="PGBD-like_sf"/>
</dbReference>
<dbReference type="Pfam" id="PF06267">
    <property type="entry name" value="DUF1028"/>
    <property type="match status" value="1"/>
</dbReference>
<reference evidence="2 5" key="1">
    <citation type="submission" date="2015-11" db="EMBL/GenBank/DDBJ databases">
        <authorList>
            <person name="Varghese N."/>
        </authorList>
    </citation>
    <scope>NUCLEOTIDE SEQUENCE [LARGE SCALE GENOMIC DNA]</scope>
    <source>
        <strain evidence="2 5">JGI-8</strain>
    </source>
</reference>
<keyword evidence="3" id="KW-0378">Hydrolase</keyword>
<evidence type="ECO:0000313" key="2">
    <source>
        <dbReference type="EMBL" id="CUS89540.1"/>
    </source>
</evidence>
<dbReference type="Pfam" id="PF08823">
    <property type="entry name" value="PG_binding_2"/>
    <property type="match status" value="1"/>
</dbReference>
<dbReference type="PANTHER" id="PTHR39328">
    <property type="entry name" value="BLL2871 PROTEIN"/>
    <property type="match status" value="1"/>
</dbReference>
<dbReference type="Proteomes" id="UP000182200">
    <property type="component" value="Unassembled WGS sequence"/>
</dbReference>
<dbReference type="STRING" id="1633631.GCA_001442925_01181"/>
<keyword evidence="5" id="KW-1185">Reference proteome</keyword>
<dbReference type="InterPro" id="IPR029055">
    <property type="entry name" value="Ntn_hydrolases_N"/>
</dbReference>
<accession>A0A0P1M453</accession>
<dbReference type="InterPro" id="IPR014927">
    <property type="entry name" value="PG-bd_2"/>
</dbReference>
<reference evidence="3 4" key="2">
    <citation type="submission" date="2015-11" db="EMBL/GenBank/DDBJ databases">
        <authorList>
            <person name="Zhang Y."/>
            <person name="Guo Z."/>
        </authorList>
    </citation>
    <scope>NUCLEOTIDE SEQUENCE [LARGE SCALE GENOMIC DNA]</scope>
    <source>
        <strain evidence="3">JGI-4</strain>
    </source>
</reference>
<feature type="domain" description="Putative peptidoglycan binding" evidence="1">
    <location>
        <begin position="251"/>
        <end position="322"/>
    </location>
</feature>
<accession>A0A0P1MA86</accession>
<dbReference type="InterPro" id="IPR010430">
    <property type="entry name" value="DUF1028"/>
</dbReference>
<accession>A0A0P1LM49</accession>
<dbReference type="AlphaFoldDB" id="A0A0P1LM49"/>
<name>A0A0P1LM49_9BACT</name>
<protein>
    <submittedName>
        <fullName evidence="3">Uncharacterized conserved protein, Ntn-hydrolase superfamily</fullName>
    </submittedName>
</protein>
<dbReference type="PANTHER" id="PTHR39328:SF1">
    <property type="entry name" value="BLL2871 PROTEIN"/>
    <property type="match status" value="1"/>
</dbReference>
<dbReference type="GO" id="GO:0016787">
    <property type="term" value="F:hydrolase activity"/>
    <property type="evidence" value="ECO:0007669"/>
    <property type="project" value="UniProtKB-KW"/>
</dbReference>
<dbReference type="EMBL" id="CZVI01000018">
    <property type="protein sequence ID" value="CUS89540.1"/>
    <property type="molecule type" value="Genomic_DNA"/>
</dbReference>
<gene>
    <name evidence="3" type="ORF">JGI4_01186</name>
    <name evidence="2" type="ORF">JGI8_01320</name>
</gene>
<accession>A0A0S4N4X3</accession>
<accession>A0A0P1MW44</accession>